<organism evidence="2">
    <name type="scientific">Streptococcus sp. KHUD_010</name>
    <dbReference type="NCBI Taxonomy" id="3157339"/>
    <lineage>
        <taxon>Bacteria</taxon>
        <taxon>Bacillati</taxon>
        <taxon>Bacillota</taxon>
        <taxon>Bacilli</taxon>
        <taxon>Lactobacillales</taxon>
        <taxon>Streptococcaceae</taxon>
        <taxon>Streptococcus</taxon>
    </lineage>
</organism>
<feature type="domain" description="Transposase IS116/IS110/IS902 C-terminal" evidence="1">
    <location>
        <begin position="2"/>
        <end position="55"/>
    </location>
</feature>
<gene>
    <name evidence="2" type="ORF">ABKA15_01955</name>
</gene>
<dbReference type="GO" id="GO:0004803">
    <property type="term" value="F:transposase activity"/>
    <property type="evidence" value="ECO:0007669"/>
    <property type="project" value="InterPro"/>
</dbReference>
<dbReference type="InterPro" id="IPR003346">
    <property type="entry name" value="Transposase_20"/>
</dbReference>
<dbReference type="Pfam" id="PF02371">
    <property type="entry name" value="Transposase_20"/>
    <property type="match status" value="1"/>
</dbReference>
<proteinExistence type="predicted"/>
<dbReference type="AlphaFoldDB" id="A0AAU7Q0C7"/>
<protein>
    <submittedName>
        <fullName evidence="2">Transposase</fullName>
    </submittedName>
</protein>
<dbReference type="RefSeq" id="WP_239684966.1">
    <property type="nucleotide sequence ID" value="NZ_CP157941.1"/>
</dbReference>
<dbReference type="EMBL" id="CP157941">
    <property type="protein sequence ID" value="XBS57959.1"/>
    <property type="molecule type" value="Genomic_DNA"/>
</dbReference>
<evidence type="ECO:0000259" key="1">
    <source>
        <dbReference type="Pfam" id="PF02371"/>
    </source>
</evidence>
<dbReference type="GO" id="GO:0006313">
    <property type="term" value="P:DNA transposition"/>
    <property type="evidence" value="ECO:0007669"/>
    <property type="project" value="InterPro"/>
</dbReference>
<name>A0AAU7Q0C7_9STRE</name>
<sequence length="74" mass="8134">MKNIHNFKNPAQLQAFAGLEPAIFQSGQMDNTGGMVKRGSTYLRYALIQVAKLNSQKGSISTSICAMHSYRLLS</sequence>
<dbReference type="GO" id="GO:0003677">
    <property type="term" value="F:DNA binding"/>
    <property type="evidence" value="ECO:0007669"/>
    <property type="project" value="InterPro"/>
</dbReference>
<reference evidence="2" key="1">
    <citation type="submission" date="2024-06" db="EMBL/GenBank/DDBJ databases">
        <title>Complete genome sequence of Streptococcus sp. KHUD_010.</title>
        <authorList>
            <person name="Lee J.-H."/>
            <person name="Moon J.-H."/>
        </authorList>
    </citation>
    <scope>NUCLEOTIDE SEQUENCE</scope>
    <source>
        <strain evidence="2">KHUD_010</strain>
    </source>
</reference>
<evidence type="ECO:0000313" key="2">
    <source>
        <dbReference type="EMBL" id="XBS57959.1"/>
    </source>
</evidence>
<accession>A0AAU7Q0C7</accession>